<dbReference type="Pfam" id="PF11102">
    <property type="entry name" value="YjbF"/>
    <property type="match status" value="1"/>
</dbReference>
<dbReference type="Gene3D" id="2.40.360.10">
    <property type="entry name" value="YmcC-like"/>
    <property type="match status" value="1"/>
</dbReference>
<protein>
    <submittedName>
        <fullName evidence="1">YjbF family lipoprotein</fullName>
    </submittedName>
</protein>
<dbReference type="PROSITE" id="PS51257">
    <property type="entry name" value="PROKAR_LIPOPROTEIN"/>
    <property type="match status" value="1"/>
</dbReference>
<comment type="caution">
    <text evidence="1">The sequence shown here is derived from an EMBL/GenBank/DDBJ whole genome shotgun (WGS) entry which is preliminary data.</text>
</comment>
<dbReference type="Proteomes" id="UP001597474">
    <property type="component" value="Unassembled WGS sequence"/>
</dbReference>
<organism evidence="1 2">
    <name type="scientific">Sulfitobacter aestuarii</name>
    <dbReference type="NCBI Taxonomy" id="2161676"/>
    <lineage>
        <taxon>Bacteria</taxon>
        <taxon>Pseudomonadati</taxon>
        <taxon>Pseudomonadota</taxon>
        <taxon>Alphaproteobacteria</taxon>
        <taxon>Rhodobacterales</taxon>
        <taxon>Roseobacteraceae</taxon>
        <taxon>Sulfitobacter</taxon>
    </lineage>
</organism>
<evidence type="ECO:0000313" key="2">
    <source>
        <dbReference type="Proteomes" id="UP001597474"/>
    </source>
</evidence>
<evidence type="ECO:0000313" key="1">
    <source>
        <dbReference type="EMBL" id="MFD2738307.1"/>
    </source>
</evidence>
<proteinExistence type="predicted"/>
<name>A0ABW5TYP4_9RHOB</name>
<keyword evidence="1" id="KW-0449">Lipoprotein</keyword>
<dbReference type="SUPFAM" id="SSF159270">
    <property type="entry name" value="YmcC-like"/>
    <property type="match status" value="1"/>
</dbReference>
<dbReference type="InterPro" id="IPR021308">
    <property type="entry name" value="GfcB"/>
</dbReference>
<sequence length="233" mass="25000">MTGFARACALLAAAILAGCSSDGSQDREINALAVGGSAVLQTLQTGRPAKDAAKIRVEVTPALLAATPGAVLEVVPERLGLQDFLQRIEIRRDVTPGVVEVWKSSDDAHVILRDGVLVATKGFGGDLRSGEARTAVAGFDGEGGGGARLLVIDRLDGSAQNVHFSCEMVQLGRQDVTIAGQQIPTRRIRENCHYRDFSFTNDYWVEIGSGQLHQSRQWAGPHIGYLKLRRLKG</sequence>
<gene>
    <name evidence="1" type="ORF">ACFSUD_01870</name>
</gene>
<accession>A0ABW5TYP4</accession>
<dbReference type="RefSeq" id="WP_386370904.1">
    <property type="nucleotide sequence ID" value="NZ_JBHUMP010000001.1"/>
</dbReference>
<reference evidence="2" key="1">
    <citation type="journal article" date="2019" name="Int. J. Syst. Evol. Microbiol.">
        <title>The Global Catalogue of Microorganisms (GCM) 10K type strain sequencing project: providing services to taxonomists for standard genome sequencing and annotation.</title>
        <authorList>
            <consortium name="The Broad Institute Genomics Platform"/>
            <consortium name="The Broad Institute Genome Sequencing Center for Infectious Disease"/>
            <person name="Wu L."/>
            <person name="Ma J."/>
        </authorList>
    </citation>
    <scope>NUCLEOTIDE SEQUENCE [LARGE SCALE GENOMIC DNA]</scope>
    <source>
        <strain evidence="2">TISTR 2562</strain>
    </source>
</reference>
<dbReference type="InterPro" id="IPR023373">
    <property type="entry name" value="YmcC_sf"/>
</dbReference>
<keyword evidence="2" id="KW-1185">Reference proteome</keyword>
<dbReference type="EMBL" id="JBHUMP010000001">
    <property type="protein sequence ID" value="MFD2738307.1"/>
    <property type="molecule type" value="Genomic_DNA"/>
</dbReference>